<keyword evidence="1" id="KW-0863">Zinc-finger</keyword>
<accession>A0A9R1WZS5</accession>
<dbReference type="AlphaFoldDB" id="A0A9R1WZS5"/>
<reference evidence="4 5" key="1">
    <citation type="journal article" date="2017" name="Nat. Commun.">
        <title>Genome assembly with in vitro proximity ligation data and whole-genome triplication in lettuce.</title>
        <authorList>
            <person name="Reyes-Chin-Wo S."/>
            <person name="Wang Z."/>
            <person name="Yang X."/>
            <person name="Kozik A."/>
            <person name="Arikit S."/>
            <person name="Song C."/>
            <person name="Xia L."/>
            <person name="Froenicke L."/>
            <person name="Lavelle D.O."/>
            <person name="Truco M.J."/>
            <person name="Xia R."/>
            <person name="Zhu S."/>
            <person name="Xu C."/>
            <person name="Xu H."/>
            <person name="Xu X."/>
            <person name="Cox K."/>
            <person name="Korf I."/>
            <person name="Meyers B.C."/>
            <person name="Michelmore R.W."/>
        </authorList>
    </citation>
    <scope>NUCLEOTIDE SEQUENCE [LARGE SCALE GENOMIC DNA]</scope>
    <source>
        <strain evidence="5">cv. Salinas</strain>
        <tissue evidence="4">Seedlings</tissue>
    </source>
</reference>
<comment type="caution">
    <text evidence="4">The sequence shown here is derived from an EMBL/GenBank/DDBJ whole genome shotgun (WGS) entry which is preliminary data.</text>
</comment>
<sequence length="149" mass="16979">MYWELIGIVCSHAVSEIWDKIKYGGKKVPDIEAWVHPVYWLQTWADMYSHKIDPINRKSMWRKSACPFILMPPKHHIQVGRPKKKRKKVVGEVVTTGKDLSRKYITITCSKCGNKGHNQRSCKGQGGERERMSDGGNEVQKKGKAVADG</sequence>
<feature type="region of interest" description="Disordered" evidence="2">
    <location>
        <begin position="114"/>
        <end position="149"/>
    </location>
</feature>
<protein>
    <recommendedName>
        <fullName evidence="3">CCHC-type domain-containing protein</fullName>
    </recommendedName>
</protein>
<evidence type="ECO:0000259" key="3">
    <source>
        <dbReference type="PROSITE" id="PS50158"/>
    </source>
</evidence>
<dbReference type="Proteomes" id="UP000235145">
    <property type="component" value="Unassembled WGS sequence"/>
</dbReference>
<evidence type="ECO:0000256" key="1">
    <source>
        <dbReference type="PROSITE-ProRule" id="PRU00047"/>
    </source>
</evidence>
<name>A0A9R1WZS5_LACSA</name>
<gene>
    <name evidence="4" type="ORF">LSAT_V11C800391590</name>
</gene>
<evidence type="ECO:0000313" key="4">
    <source>
        <dbReference type="EMBL" id="KAJ0192804.1"/>
    </source>
</evidence>
<dbReference type="GO" id="GO:0003676">
    <property type="term" value="F:nucleic acid binding"/>
    <property type="evidence" value="ECO:0007669"/>
    <property type="project" value="InterPro"/>
</dbReference>
<feature type="compositionally biased region" description="Basic and acidic residues" evidence="2">
    <location>
        <begin position="126"/>
        <end position="149"/>
    </location>
</feature>
<dbReference type="PROSITE" id="PS50158">
    <property type="entry name" value="ZF_CCHC"/>
    <property type="match status" value="1"/>
</dbReference>
<proteinExistence type="predicted"/>
<feature type="domain" description="CCHC-type" evidence="3">
    <location>
        <begin position="109"/>
        <end position="123"/>
    </location>
</feature>
<dbReference type="EMBL" id="NBSK02000008">
    <property type="protein sequence ID" value="KAJ0192804.1"/>
    <property type="molecule type" value="Genomic_DNA"/>
</dbReference>
<keyword evidence="5" id="KW-1185">Reference proteome</keyword>
<dbReference type="InterPro" id="IPR001878">
    <property type="entry name" value="Znf_CCHC"/>
</dbReference>
<keyword evidence="1" id="KW-0479">Metal-binding</keyword>
<keyword evidence="1" id="KW-0862">Zinc</keyword>
<dbReference type="GO" id="GO:0008270">
    <property type="term" value="F:zinc ion binding"/>
    <property type="evidence" value="ECO:0007669"/>
    <property type="project" value="UniProtKB-KW"/>
</dbReference>
<evidence type="ECO:0000256" key="2">
    <source>
        <dbReference type="SAM" id="MobiDB-lite"/>
    </source>
</evidence>
<evidence type="ECO:0000313" key="5">
    <source>
        <dbReference type="Proteomes" id="UP000235145"/>
    </source>
</evidence>
<organism evidence="4 5">
    <name type="scientific">Lactuca sativa</name>
    <name type="common">Garden lettuce</name>
    <dbReference type="NCBI Taxonomy" id="4236"/>
    <lineage>
        <taxon>Eukaryota</taxon>
        <taxon>Viridiplantae</taxon>
        <taxon>Streptophyta</taxon>
        <taxon>Embryophyta</taxon>
        <taxon>Tracheophyta</taxon>
        <taxon>Spermatophyta</taxon>
        <taxon>Magnoliopsida</taxon>
        <taxon>eudicotyledons</taxon>
        <taxon>Gunneridae</taxon>
        <taxon>Pentapetalae</taxon>
        <taxon>asterids</taxon>
        <taxon>campanulids</taxon>
        <taxon>Asterales</taxon>
        <taxon>Asteraceae</taxon>
        <taxon>Cichorioideae</taxon>
        <taxon>Cichorieae</taxon>
        <taxon>Lactucinae</taxon>
        <taxon>Lactuca</taxon>
    </lineage>
</organism>